<organism evidence="1">
    <name type="scientific">marine sediment metagenome</name>
    <dbReference type="NCBI Taxonomy" id="412755"/>
    <lineage>
        <taxon>unclassified sequences</taxon>
        <taxon>metagenomes</taxon>
        <taxon>ecological metagenomes</taxon>
    </lineage>
</organism>
<dbReference type="EMBL" id="LAZR01016036">
    <property type="protein sequence ID" value="KKM06262.1"/>
    <property type="molecule type" value="Genomic_DNA"/>
</dbReference>
<dbReference type="AlphaFoldDB" id="A0A0F9HSW3"/>
<evidence type="ECO:0000313" key="1">
    <source>
        <dbReference type="EMBL" id="KKM06262.1"/>
    </source>
</evidence>
<protein>
    <recommendedName>
        <fullName evidence="2">HTH cro/C1-type domain-containing protein</fullName>
    </recommendedName>
</protein>
<proteinExistence type="predicted"/>
<gene>
    <name evidence="1" type="ORF">LCGC14_1745720</name>
</gene>
<evidence type="ECO:0008006" key="2">
    <source>
        <dbReference type="Google" id="ProtNLM"/>
    </source>
</evidence>
<name>A0A0F9HSW3_9ZZZZ</name>
<reference evidence="1" key="1">
    <citation type="journal article" date="2015" name="Nature">
        <title>Complex archaea that bridge the gap between prokaryotes and eukaryotes.</title>
        <authorList>
            <person name="Spang A."/>
            <person name="Saw J.H."/>
            <person name="Jorgensen S.L."/>
            <person name="Zaremba-Niedzwiedzka K."/>
            <person name="Martijn J."/>
            <person name="Lind A.E."/>
            <person name="van Eijk R."/>
            <person name="Schleper C."/>
            <person name="Guy L."/>
            <person name="Ettema T.J."/>
        </authorList>
    </citation>
    <scope>NUCLEOTIDE SEQUENCE</scope>
</reference>
<feature type="non-terminal residue" evidence="1">
    <location>
        <position position="56"/>
    </location>
</feature>
<sequence length="56" mass="6511">MRIAVRLKKILVDYKLDNHGVLREISDYLDVHRHTVGKLYRNQANSLSFKALGKLC</sequence>
<accession>A0A0F9HSW3</accession>
<comment type="caution">
    <text evidence="1">The sequence shown here is derived from an EMBL/GenBank/DDBJ whole genome shotgun (WGS) entry which is preliminary data.</text>
</comment>